<dbReference type="AlphaFoldDB" id="A0A820AIQ5"/>
<dbReference type="PANTHER" id="PTHR13800">
    <property type="entry name" value="TRANSIENT RECEPTOR POTENTIAL CATION CHANNEL, SUBFAMILY M, MEMBER 6"/>
    <property type="match status" value="1"/>
</dbReference>
<feature type="non-terminal residue" evidence="6">
    <location>
        <position position="1"/>
    </location>
</feature>
<feature type="domain" description="TRPM-like" evidence="5">
    <location>
        <begin position="3"/>
        <end position="85"/>
    </location>
</feature>
<comment type="caution">
    <text evidence="6">The sequence shown here is derived from an EMBL/GenBank/DDBJ whole genome shotgun (WGS) entry which is preliminary data.</text>
</comment>
<organism evidence="6 7">
    <name type="scientific">Rotaria sordida</name>
    <dbReference type="NCBI Taxonomy" id="392033"/>
    <lineage>
        <taxon>Eukaryota</taxon>
        <taxon>Metazoa</taxon>
        <taxon>Spiralia</taxon>
        <taxon>Gnathifera</taxon>
        <taxon>Rotifera</taxon>
        <taxon>Eurotatoria</taxon>
        <taxon>Bdelloidea</taxon>
        <taxon>Philodinida</taxon>
        <taxon>Philodinidae</taxon>
        <taxon>Rotaria</taxon>
    </lineage>
</organism>
<comment type="subcellular location">
    <subcellularLocation>
        <location evidence="1">Membrane</location>
        <topology evidence="1">Multi-pass membrane protein</topology>
    </subcellularLocation>
</comment>
<dbReference type="Proteomes" id="UP000663823">
    <property type="component" value="Unassembled WGS sequence"/>
</dbReference>
<keyword evidence="3" id="KW-1133">Transmembrane helix</keyword>
<evidence type="ECO:0000313" key="7">
    <source>
        <dbReference type="Proteomes" id="UP000663823"/>
    </source>
</evidence>
<dbReference type="InterPro" id="IPR057366">
    <property type="entry name" value="TRPM-like"/>
</dbReference>
<accession>A0A820AIQ5</accession>
<dbReference type="Pfam" id="PF25508">
    <property type="entry name" value="TRPM2"/>
    <property type="match status" value="1"/>
</dbReference>
<protein>
    <recommendedName>
        <fullName evidence="5">TRPM-like domain-containing protein</fullName>
    </recommendedName>
</protein>
<evidence type="ECO:0000313" key="6">
    <source>
        <dbReference type="EMBL" id="CAF4193855.1"/>
    </source>
</evidence>
<dbReference type="InterPro" id="IPR050927">
    <property type="entry name" value="TRPM"/>
</dbReference>
<evidence type="ECO:0000256" key="1">
    <source>
        <dbReference type="ARBA" id="ARBA00004141"/>
    </source>
</evidence>
<dbReference type="GO" id="GO:0005261">
    <property type="term" value="F:monoatomic cation channel activity"/>
    <property type="evidence" value="ECO:0007669"/>
    <property type="project" value="TreeGrafter"/>
</dbReference>
<name>A0A820AIQ5_9BILA</name>
<evidence type="ECO:0000259" key="5">
    <source>
        <dbReference type="Pfam" id="PF25508"/>
    </source>
</evidence>
<gene>
    <name evidence="6" type="ORF">OTI717_LOCUS38278</name>
</gene>
<evidence type="ECO:0000256" key="2">
    <source>
        <dbReference type="ARBA" id="ARBA00022692"/>
    </source>
</evidence>
<dbReference type="PANTHER" id="PTHR13800:SF1">
    <property type="entry name" value="TRANSIENT RECEPTOR POTENTIAL CATION CHANNEL TRPM"/>
    <property type="match status" value="1"/>
</dbReference>
<sequence>NSSVAPLFGVLIYRRAASLELDVDIKQQYEEKAEQFDIHAILIIYQCFDNDENFAIDLLKQPAVAFNDIYPLQLARKINCKSFLASKCVQKYLDYQWNITRFIVLEQLFIVSKIFLCLDLIFWYVRTLELFAAFGKLGPKLIMIFNTVSI</sequence>
<dbReference type="EMBL" id="CAJOAX010020286">
    <property type="protein sequence ID" value="CAF4193855.1"/>
    <property type="molecule type" value="Genomic_DNA"/>
</dbReference>
<dbReference type="GO" id="GO:0030001">
    <property type="term" value="P:metal ion transport"/>
    <property type="evidence" value="ECO:0007669"/>
    <property type="project" value="TreeGrafter"/>
</dbReference>
<proteinExistence type="predicted"/>
<reference evidence="6" key="1">
    <citation type="submission" date="2021-02" db="EMBL/GenBank/DDBJ databases">
        <authorList>
            <person name="Nowell W R."/>
        </authorList>
    </citation>
    <scope>NUCLEOTIDE SEQUENCE</scope>
</reference>
<evidence type="ECO:0000256" key="3">
    <source>
        <dbReference type="ARBA" id="ARBA00022989"/>
    </source>
</evidence>
<keyword evidence="4" id="KW-0472">Membrane</keyword>
<dbReference type="GO" id="GO:0005886">
    <property type="term" value="C:plasma membrane"/>
    <property type="evidence" value="ECO:0007669"/>
    <property type="project" value="TreeGrafter"/>
</dbReference>
<keyword evidence="2" id="KW-0812">Transmembrane</keyword>
<evidence type="ECO:0000256" key="4">
    <source>
        <dbReference type="ARBA" id="ARBA00023136"/>
    </source>
</evidence>